<dbReference type="Proteomes" id="UP000324965">
    <property type="component" value="Unassembled WGS sequence"/>
</dbReference>
<gene>
    <name evidence="1" type="ORF">FGF04_08835</name>
</gene>
<accession>A0A5B0BEL9</accession>
<protein>
    <submittedName>
        <fullName evidence="1">Uncharacterized protein</fullName>
    </submittedName>
</protein>
<dbReference type="EMBL" id="VDFC01000024">
    <property type="protein sequence ID" value="KAA0940678.1"/>
    <property type="molecule type" value="Genomic_DNA"/>
</dbReference>
<reference evidence="1 2" key="1">
    <citation type="submission" date="2019-05" db="EMBL/GenBank/DDBJ databases">
        <authorList>
            <person name="Hariharan J."/>
            <person name="Choudoir M.J."/>
            <person name="Diebold P."/>
            <person name="Panke-Buisse K."/>
            <person name="Buckley D.H."/>
        </authorList>
    </citation>
    <scope>NUCLEOTIDE SEQUENCE [LARGE SCALE GENOMIC DNA]</scope>
    <source>
        <strain evidence="1 2">SUN51</strain>
    </source>
</reference>
<sequence>MSPPAPTPASALWHRTPALSGCLSDPRIAAAFDDTATVRGLHADGIEGVLHEPADRSRVVLGLHNPSATEAHVNLSTLLPERADCTWRFLSGSMRTSDAADGMYVHLDGAGTAWLTAAS</sequence>
<proteinExistence type="predicted"/>
<dbReference type="AlphaFoldDB" id="A0A5B0BEL9"/>
<comment type="caution">
    <text evidence="1">The sequence shown here is derived from an EMBL/GenBank/DDBJ whole genome shotgun (WGS) entry which is preliminary data.</text>
</comment>
<keyword evidence="2" id="KW-1185">Reference proteome</keyword>
<dbReference type="OrthoDB" id="4217649at2"/>
<evidence type="ECO:0000313" key="2">
    <source>
        <dbReference type="Proteomes" id="UP000324965"/>
    </source>
</evidence>
<organism evidence="1 2">
    <name type="scientific">Streptomyces apricus</name>
    <dbReference type="NCBI Taxonomy" id="1828112"/>
    <lineage>
        <taxon>Bacteria</taxon>
        <taxon>Bacillati</taxon>
        <taxon>Actinomycetota</taxon>
        <taxon>Actinomycetes</taxon>
        <taxon>Kitasatosporales</taxon>
        <taxon>Streptomycetaceae</taxon>
        <taxon>Streptomyces</taxon>
    </lineage>
</organism>
<evidence type="ECO:0000313" key="1">
    <source>
        <dbReference type="EMBL" id="KAA0940678.1"/>
    </source>
</evidence>
<name>A0A5B0BEL9_9ACTN</name>